<dbReference type="Proteomes" id="UP000015106">
    <property type="component" value="Chromosome 7"/>
</dbReference>
<dbReference type="EnsemblPlants" id="TuG1812G0700000567.01.T01">
    <property type="protein sequence ID" value="TuG1812G0700000567.01.T01.cds269353"/>
    <property type="gene ID" value="TuG1812G0700000567.01"/>
</dbReference>
<reference evidence="1" key="3">
    <citation type="submission" date="2022-06" db="UniProtKB">
        <authorList>
            <consortium name="EnsemblPlants"/>
        </authorList>
    </citation>
    <scope>IDENTIFICATION</scope>
</reference>
<sequence length="55" mass="5715">AAVATTSSRASRDKSGCVASSLSMWWKKCLPMPVIPHSLAKVGLRCGGGAVVTRK</sequence>
<keyword evidence="2" id="KW-1185">Reference proteome</keyword>
<protein>
    <submittedName>
        <fullName evidence="1">Uncharacterized protein</fullName>
    </submittedName>
</protein>
<name>A0A8R7V0M7_TRIUA</name>
<dbReference type="Gramene" id="TuG1812G0700000567.01.T01">
    <property type="protein sequence ID" value="TuG1812G0700000567.01.T01.cds269353"/>
    <property type="gene ID" value="TuG1812G0700000567.01"/>
</dbReference>
<accession>A0A8R7V0M7</accession>
<proteinExistence type="predicted"/>
<evidence type="ECO:0000313" key="1">
    <source>
        <dbReference type="EnsemblPlants" id="TuG1812G0700000567.01.T01.cds269353"/>
    </source>
</evidence>
<reference evidence="2" key="1">
    <citation type="journal article" date="2013" name="Nature">
        <title>Draft genome of the wheat A-genome progenitor Triticum urartu.</title>
        <authorList>
            <person name="Ling H.Q."/>
            <person name="Zhao S."/>
            <person name="Liu D."/>
            <person name="Wang J."/>
            <person name="Sun H."/>
            <person name="Zhang C."/>
            <person name="Fan H."/>
            <person name="Li D."/>
            <person name="Dong L."/>
            <person name="Tao Y."/>
            <person name="Gao C."/>
            <person name="Wu H."/>
            <person name="Li Y."/>
            <person name="Cui Y."/>
            <person name="Guo X."/>
            <person name="Zheng S."/>
            <person name="Wang B."/>
            <person name="Yu K."/>
            <person name="Liang Q."/>
            <person name="Yang W."/>
            <person name="Lou X."/>
            <person name="Chen J."/>
            <person name="Feng M."/>
            <person name="Jian J."/>
            <person name="Zhang X."/>
            <person name="Luo G."/>
            <person name="Jiang Y."/>
            <person name="Liu J."/>
            <person name="Wang Z."/>
            <person name="Sha Y."/>
            <person name="Zhang B."/>
            <person name="Wu H."/>
            <person name="Tang D."/>
            <person name="Shen Q."/>
            <person name="Xue P."/>
            <person name="Zou S."/>
            <person name="Wang X."/>
            <person name="Liu X."/>
            <person name="Wang F."/>
            <person name="Yang Y."/>
            <person name="An X."/>
            <person name="Dong Z."/>
            <person name="Zhang K."/>
            <person name="Zhang X."/>
            <person name="Luo M.C."/>
            <person name="Dvorak J."/>
            <person name="Tong Y."/>
            <person name="Wang J."/>
            <person name="Yang H."/>
            <person name="Li Z."/>
            <person name="Wang D."/>
            <person name="Zhang A."/>
            <person name="Wang J."/>
        </authorList>
    </citation>
    <scope>NUCLEOTIDE SEQUENCE</scope>
    <source>
        <strain evidence="2">cv. G1812</strain>
    </source>
</reference>
<reference evidence="1" key="2">
    <citation type="submission" date="2018-03" db="EMBL/GenBank/DDBJ databases">
        <title>The Triticum urartu genome reveals the dynamic nature of wheat genome evolution.</title>
        <authorList>
            <person name="Ling H."/>
            <person name="Ma B."/>
            <person name="Shi X."/>
            <person name="Liu H."/>
            <person name="Dong L."/>
            <person name="Sun H."/>
            <person name="Cao Y."/>
            <person name="Gao Q."/>
            <person name="Zheng S."/>
            <person name="Li Y."/>
            <person name="Yu Y."/>
            <person name="Du H."/>
            <person name="Qi M."/>
            <person name="Li Y."/>
            <person name="Yu H."/>
            <person name="Cui Y."/>
            <person name="Wang N."/>
            <person name="Chen C."/>
            <person name="Wu H."/>
            <person name="Zhao Y."/>
            <person name="Zhang J."/>
            <person name="Li Y."/>
            <person name="Zhou W."/>
            <person name="Zhang B."/>
            <person name="Hu W."/>
            <person name="Eijk M."/>
            <person name="Tang J."/>
            <person name="Witsenboer H."/>
            <person name="Zhao S."/>
            <person name="Li Z."/>
            <person name="Zhang A."/>
            <person name="Wang D."/>
            <person name="Liang C."/>
        </authorList>
    </citation>
    <scope>NUCLEOTIDE SEQUENCE [LARGE SCALE GENOMIC DNA]</scope>
    <source>
        <strain evidence="1">cv. G1812</strain>
    </source>
</reference>
<dbReference type="AlphaFoldDB" id="A0A8R7V0M7"/>
<organism evidence="1 2">
    <name type="scientific">Triticum urartu</name>
    <name type="common">Red wild einkorn</name>
    <name type="synonym">Crithodium urartu</name>
    <dbReference type="NCBI Taxonomy" id="4572"/>
    <lineage>
        <taxon>Eukaryota</taxon>
        <taxon>Viridiplantae</taxon>
        <taxon>Streptophyta</taxon>
        <taxon>Embryophyta</taxon>
        <taxon>Tracheophyta</taxon>
        <taxon>Spermatophyta</taxon>
        <taxon>Magnoliopsida</taxon>
        <taxon>Liliopsida</taxon>
        <taxon>Poales</taxon>
        <taxon>Poaceae</taxon>
        <taxon>BOP clade</taxon>
        <taxon>Pooideae</taxon>
        <taxon>Triticodae</taxon>
        <taxon>Triticeae</taxon>
        <taxon>Triticinae</taxon>
        <taxon>Triticum</taxon>
    </lineage>
</organism>
<evidence type="ECO:0000313" key="2">
    <source>
        <dbReference type="Proteomes" id="UP000015106"/>
    </source>
</evidence>